<comment type="caution">
    <text evidence="8">The sequence shown here is derived from an EMBL/GenBank/DDBJ whole genome shotgun (WGS) entry which is preliminary data.</text>
</comment>
<accession>A0AA88L097</accession>
<dbReference type="PANTHER" id="PTHR21181:SF13">
    <property type="entry name" value="NADH DEHYDROGENASE (UBIQUINONE) COMPLEX I, ASSEMBLY FACTOR 6"/>
    <property type="match status" value="1"/>
</dbReference>
<evidence type="ECO:0000256" key="4">
    <source>
        <dbReference type="ARBA" id="ARBA00023128"/>
    </source>
</evidence>
<evidence type="ECO:0000313" key="8">
    <source>
        <dbReference type="EMBL" id="KAK2708734.1"/>
    </source>
</evidence>
<keyword evidence="2" id="KW-0999">Mitochondrion inner membrane</keyword>
<comment type="similarity">
    <text evidence="6">Belongs to the NDUFAF6 family.</text>
</comment>
<evidence type="ECO:0000256" key="1">
    <source>
        <dbReference type="ARBA" id="ARBA00004273"/>
    </source>
</evidence>
<reference evidence="8" key="1">
    <citation type="submission" date="2023-07" db="EMBL/GenBank/DDBJ databases">
        <title>Chromosome-level genome assembly of Artemia franciscana.</title>
        <authorList>
            <person name="Jo E."/>
        </authorList>
    </citation>
    <scope>NUCLEOTIDE SEQUENCE</scope>
    <source>
        <tissue evidence="8">Whole body</tissue>
    </source>
</reference>
<keyword evidence="3" id="KW-0809">Transit peptide</keyword>
<dbReference type="InterPro" id="IPR008949">
    <property type="entry name" value="Isoprenoid_synthase_dom_sf"/>
</dbReference>
<dbReference type="GO" id="GO:0032981">
    <property type="term" value="P:mitochondrial respiratory chain complex I assembly"/>
    <property type="evidence" value="ECO:0007669"/>
    <property type="project" value="TreeGrafter"/>
</dbReference>
<evidence type="ECO:0000313" key="9">
    <source>
        <dbReference type="Proteomes" id="UP001187531"/>
    </source>
</evidence>
<dbReference type="Pfam" id="PF00494">
    <property type="entry name" value="SQS_PSY"/>
    <property type="match status" value="1"/>
</dbReference>
<dbReference type="Gene3D" id="1.10.600.10">
    <property type="entry name" value="Farnesyl Diphosphate Synthase"/>
    <property type="match status" value="1"/>
</dbReference>
<gene>
    <name evidence="8" type="ORF">QYM36_014363</name>
</gene>
<organism evidence="8 9">
    <name type="scientific">Artemia franciscana</name>
    <name type="common">Brine shrimp</name>
    <name type="synonym">Artemia sanfranciscana</name>
    <dbReference type="NCBI Taxonomy" id="6661"/>
    <lineage>
        <taxon>Eukaryota</taxon>
        <taxon>Metazoa</taxon>
        <taxon>Ecdysozoa</taxon>
        <taxon>Arthropoda</taxon>
        <taxon>Crustacea</taxon>
        <taxon>Branchiopoda</taxon>
        <taxon>Anostraca</taxon>
        <taxon>Artemiidae</taxon>
        <taxon>Artemia</taxon>
    </lineage>
</organism>
<dbReference type="PANTHER" id="PTHR21181">
    <property type="match status" value="1"/>
</dbReference>
<dbReference type="GO" id="GO:0005743">
    <property type="term" value="C:mitochondrial inner membrane"/>
    <property type="evidence" value="ECO:0007669"/>
    <property type="project" value="UniProtKB-SubCell"/>
</dbReference>
<name>A0AA88L097_ARTSF</name>
<keyword evidence="9" id="KW-1185">Reference proteome</keyword>
<protein>
    <recommendedName>
        <fullName evidence="10">NADH dehydrogenase (Ubiquinone) complex I, assembly factor 6</fullName>
    </recommendedName>
</protein>
<keyword evidence="5" id="KW-0472">Membrane</keyword>
<dbReference type="AlphaFoldDB" id="A0AA88L097"/>
<evidence type="ECO:0000256" key="3">
    <source>
        <dbReference type="ARBA" id="ARBA00022946"/>
    </source>
</evidence>
<feature type="region of interest" description="Disordered" evidence="7">
    <location>
        <begin position="35"/>
        <end position="62"/>
    </location>
</feature>
<dbReference type="SUPFAM" id="SSF48576">
    <property type="entry name" value="Terpenoid synthases"/>
    <property type="match status" value="1"/>
</dbReference>
<feature type="compositionally biased region" description="Low complexity" evidence="7">
    <location>
        <begin position="40"/>
        <end position="60"/>
    </location>
</feature>
<evidence type="ECO:0000256" key="6">
    <source>
        <dbReference type="ARBA" id="ARBA00038273"/>
    </source>
</evidence>
<evidence type="ECO:0000256" key="2">
    <source>
        <dbReference type="ARBA" id="ARBA00022792"/>
    </source>
</evidence>
<dbReference type="Proteomes" id="UP001187531">
    <property type="component" value="Unassembled WGS sequence"/>
</dbReference>
<evidence type="ECO:0008006" key="10">
    <source>
        <dbReference type="Google" id="ProtNLM"/>
    </source>
</evidence>
<evidence type="ECO:0000256" key="5">
    <source>
        <dbReference type="ARBA" id="ARBA00023136"/>
    </source>
</evidence>
<evidence type="ECO:0000256" key="7">
    <source>
        <dbReference type="SAM" id="MobiDB-lite"/>
    </source>
</evidence>
<keyword evidence="4" id="KW-0496">Mitochondrion</keyword>
<comment type="subcellular location">
    <subcellularLocation>
        <location evidence="1">Mitochondrion inner membrane</location>
    </subcellularLocation>
</comment>
<dbReference type="InterPro" id="IPR002060">
    <property type="entry name" value="Squ/phyt_synthse"/>
</dbReference>
<proteinExistence type="inferred from homology"/>
<sequence length="457" mass="52085">MVATCSSISAQEYSSECSFETVKSDTSCVLSVESEYNSPDSYSTDAASSEADESPSSNDDVLIPTNKIKRTFVDYKKIRLDLQEIEWENSLQQDTEASWELFKDILLSLELKHTKTYFSERPRTLPYMSPQLKKVINKKKKAWKKYKNCESAAHLEQYKKARNKLRNATRKATIRYEESIALEAKTNPKKKGDYENFLASLLINGDARSSSIAVRAFNIEVASIRDSISQTQLGLMRLQFWKDLIDDAFVGRPSAQPVGMEIWRALQRHQLSKRYFRRIIEAREDNMKDKSFNDIQSAEDYAEKSVSSILYLTLEALDVKNVNADHAASHIGKAQGLVSMIRGIPINAKHGVVNLPLELLANHKVSQSSVLRGTSDQGLKDLIFDLASQAHHHLTHAKSLAHSVPEEAKVALLPAVSVHQHLERIRLIDFDVYNPKLQNRPHWLAAKLWWHKMRNKY</sequence>
<dbReference type="EMBL" id="JAVRJZ010000018">
    <property type="protein sequence ID" value="KAK2708734.1"/>
    <property type="molecule type" value="Genomic_DNA"/>
</dbReference>